<evidence type="ECO:0000313" key="1">
    <source>
        <dbReference type="EMBL" id="TVS29820.1"/>
    </source>
</evidence>
<sequence>MQPDEIVARMSPVAQQGLLRVYMNPAAWRVLPGAVRKKLRHESLVVQNRSDEWELSELGHMVRKYLTFKEKA</sequence>
<accession>A0A6C1U310</accession>
<gene>
    <name evidence="1" type="ORF">EKI59_02555</name>
</gene>
<reference evidence="1 2" key="1">
    <citation type="submission" date="2018-12" db="EMBL/GenBank/DDBJ databases">
        <title>Corynebacterium sanguinis sp. nov., a clinically-associated and environmental corynebacterium.</title>
        <authorList>
            <person name="Gonzales-Siles L."/>
            <person name="Jaen-Luchoro D."/>
            <person name="Cardew S."/>
            <person name="Inganas E."/>
            <person name="Ohlen M."/>
            <person name="Jensie-Markopolous S."/>
            <person name="Pinyeiro-Iglesias B."/>
            <person name="Molin K."/>
            <person name="Skovbjerg S."/>
            <person name="Svensson-Stadler L."/>
            <person name="Funke G."/>
            <person name="Moore E.R.B."/>
        </authorList>
    </citation>
    <scope>NUCLEOTIDE SEQUENCE [LARGE SCALE GENOMIC DNA]</scope>
    <source>
        <strain evidence="1 2">58734</strain>
    </source>
</reference>
<protein>
    <submittedName>
        <fullName evidence="1">Uncharacterized protein</fullName>
    </submittedName>
</protein>
<organism evidence="1 2">
    <name type="scientific">Corynebacterium sanguinis</name>
    <dbReference type="NCBI Taxonomy" id="2594913"/>
    <lineage>
        <taxon>Bacteria</taxon>
        <taxon>Bacillati</taxon>
        <taxon>Actinomycetota</taxon>
        <taxon>Actinomycetes</taxon>
        <taxon>Mycobacteriales</taxon>
        <taxon>Corynebacteriaceae</taxon>
        <taxon>Corynebacterium</taxon>
    </lineage>
</organism>
<evidence type="ECO:0000313" key="2">
    <source>
        <dbReference type="Proteomes" id="UP000336646"/>
    </source>
</evidence>
<dbReference type="AlphaFoldDB" id="A0A6C1U310"/>
<dbReference type="Proteomes" id="UP000336646">
    <property type="component" value="Unassembled WGS sequence"/>
</dbReference>
<proteinExistence type="predicted"/>
<dbReference type="EMBL" id="RXIR01000003">
    <property type="protein sequence ID" value="TVS29820.1"/>
    <property type="molecule type" value="Genomic_DNA"/>
</dbReference>
<dbReference type="RefSeq" id="WP_144772579.1">
    <property type="nucleotide sequence ID" value="NZ_RXIR01000003.1"/>
</dbReference>
<comment type="caution">
    <text evidence="1">The sequence shown here is derived from an EMBL/GenBank/DDBJ whole genome shotgun (WGS) entry which is preliminary data.</text>
</comment>
<name>A0A6C1U310_9CORY</name>